<dbReference type="AlphaFoldDB" id="A0A259TWR5"/>
<evidence type="ECO:0000256" key="3">
    <source>
        <dbReference type="ARBA" id="ARBA00022840"/>
    </source>
</evidence>
<comment type="catalytic activity">
    <reaction evidence="4">
        <text>L-cysteine + L-glutamate + ATP = gamma-L-glutamyl-L-cysteine + ADP + phosphate + H(+)</text>
        <dbReference type="Rhea" id="RHEA:13285"/>
        <dbReference type="ChEBI" id="CHEBI:15378"/>
        <dbReference type="ChEBI" id="CHEBI:29985"/>
        <dbReference type="ChEBI" id="CHEBI:30616"/>
        <dbReference type="ChEBI" id="CHEBI:35235"/>
        <dbReference type="ChEBI" id="CHEBI:43474"/>
        <dbReference type="ChEBI" id="CHEBI:58173"/>
        <dbReference type="ChEBI" id="CHEBI:456216"/>
        <dbReference type="EC" id="6.3.2.2"/>
    </reaction>
</comment>
<dbReference type="NCBIfam" id="TIGR02050">
    <property type="entry name" value="gshA_cyan_rel"/>
    <property type="match status" value="1"/>
</dbReference>
<dbReference type="RefSeq" id="WP_094546188.1">
    <property type="nucleotide sequence ID" value="NZ_MQWB01000001.1"/>
</dbReference>
<dbReference type="HAMAP" id="MF_01609">
    <property type="entry name" value="Glu_cys_ligase_2"/>
    <property type="match status" value="1"/>
</dbReference>
<comment type="caution">
    <text evidence="6">The sequence shown here is derived from an EMBL/GenBank/DDBJ whole genome shotgun (WGS) entry which is preliminary data.</text>
</comment>
<dbReference type="GO" id="GO:0005524">
    <property type="term" value="F:ATP binding"/>
    <property type="evidence" value="ECO:0007669"/>
    <property type="project" value="UniProtKB-KW"/>
</dbReference>
<dbReference type="EMBL" id="MQWB01000001">
    <property type="protein sequence ID" value="OZC02193.1"/>
    <property type="molecule type" value="Genomic_DNA"/>
</dbReference>
<dbReference type="FunCoup" id="A0A259TWR5">
    <property type="interactions" value="44"/>
</dbReference>
<evidence type="ECO:0000313" key="7">
    <source>
        <dbReference type="Proteomes" id="UP000216446"/>
    </source>
</evidence>
<dbReference type="Pfam" id="PF04107">
    <property type="entry name" value="GCS2"/>
    <property type="match status" value="1"/>
</dbReference>
<dbReference type="InterPro" id="IPR006336">
    <property type="entry name" value="GCS2"/>
</dbReference>
<dbReference type="SUPFAM" id="SSF55931">
    <property type="entry name" value="Glutamine synthetase/guanido kinase"/>
    <property type="match status" value="1"/>
</dbReference>
<keyword evidence="3 4" id="KW-0067">ATP-binding</keyword>
<dbReference type="InParanoid" id="A0A259TWR5"/>
<dbReference type="InterPro" id="IPR050141">
    <property type="entry name" value="GCL_type2/YbdK_subfam"/>
</dbReference>
<evidence type="ECO:0000313" key="6">
    <source>
        <dbReference type="EMBL" id="OZC02193.1"/>
    </source>
</evidence>
<dbReference type="EC" id="6.3.2.2" evidence="4"/>
<protein>
    <recommendedName>
        <fullName evidence="4">Putative glutamate--cysteine ligase 2</fullName>
        <ecNumber evidence="4">6.3.2.2</ecNumber>
    </recommendedName>
    <alternativeName>
        <fullName evidence="4">Gamma-glutamylcysteine synthetase 2</fullName>
        <shortName evidence="4">GCS 2</shortName>
        <shortName evidence="4">Gamma-GCS 2</shortName>
    </alternativeName>
</protein>
<evidence type="ECO:0000256" key="2">
    <source>
        <dbReference type="ARBA" id="ARBA00022741"/>
    </source>
</evidence>
<name>A0A259TWR5_9BACT</name>
<feature type="compositionally biased region" description="Low complexity" evidence="5">
    <location>
        <begin position="390"/>
        <end position="412"/>
    </location>
</feature>
<feature type="region of interest" description="Disordered" evidence="5">
    <location>
        <begin position="388"/>
        <end position="412"/>
    </location>
</feature>
<comment type="similarity">
    <text evidence="4">Belongs to the glutamate--cysteine ligase type 2 family. YbdK subfamily.</text>
</comment>
<keyword evidence="7" id="KW-1185">Reference proteome</keyword>
<keyword evidence="1 4" id="KW-0436">Ligase</keyword>
<organism evidence="6 7">
    <name type="scientific">Rubricoccus marinus</name>
    <dbReference type="NCBI Taxonomy" id="716817"/>
    <lineage>
        <taxon>Bacteria</taxon>
        <taxon>Pseudomonadati</taxon>
        <taxon>Rhodothermota</taxon>
        <taxon>Rhodothermia</taxon>
        <taxon>Rhodothermales</taxon>
        <taxon>Rubricoccaceae</taxon>
        <taxon>Rubricoccus</taxon>
    </lineage>
</organism>
<dbReference type="NCBIfam" id="NF010043">
    <property type="entry name" value="PRK13517.1-3"/>
    <property type="match status" value="1"/>
</dbReference>
<evidence type="ECO:0000256" key="1">
    <source>
        <dbReference type="ARBA" id="ARBA00022598"/>
    </source>
</evidence>
<dbReference type="Proteomes" id="UP000216446">
    <property type="component" value="Unassembled WGS sequence"/>
</dbReference>
<sequence>MDVSTLDNARLDAPAKIPFNGSPTPTIGVEIELQVVDPQSFNLRQGSVELLEGLEGVEGALDHVKQELTQSTIEVITGVCSTVEEAMVDLTASIRQVYHLGDQLGMTLSAAGTHPFGQWRDQKIFPNDRYQSLVDRIQWPARRLLIYGLHVHVGLSSGEKAIAVSNALCSYLPHLLALSSSSPFVDFEDTGLASCRSKIFEGMPTAGLPYRLANYGEFQRFMNTLVRAKAIQSIREIWWDIRPHPGFGTLEIRICDTPSTMHELASLVALVQTLVVALDERYEAGVTMPVLQPWIVRENKWRACRHGLDASIIKTNEGDQGSLREVIPMLVERMMPIAERLGCAKELGAIPGQIDAGASYERQRRVFEHSRRLPDVVASVAGEFRDSINARPLAPRSSEAPPEASAAAERND</sequence>
<dbReference type="OrthoDB" id="9769628at2"/>
<gene>
    <name evidence="6" type="ORF">BSZ36_03835</name>
</gene>
<dbReference type="GO" id="GO:0042398">
    <property type="term" value="P:modified amino acid biosynthetic process"/>
    <property type="evidence" value="ECO:0007669"/>
    <property type="project" value="InterPro"/>
</dbReference>
<dbReference type="GO" id="GO:0004357">
    <property type="term" value="F:glutamate-cysteine ligase activity"/>
    <property type="evidence" value="ECO:0007669"/>
    <property type="project" value="UniProtKB-EC"/>
</dbReference>
<proteinExistence type="inferred from homology"/>
<evidence type="ECO:0000256" key="4">
    <source>
        <dbReference type="HAMAP-Rule" id="MF_01609"/>
    </source>
</evidence>
<dbReference type="Gene3D" id="3.30.590.20">
    <property type="match status" value="1"/>
</dbReference>
<dbReference type="PANTHER" id="PTHR36510">
    <property type="entry name" value="GLUTAMATE--CYSTEINE LIGASE 2-RELATED"/>
    <property type="match status" value="1"/>
</dbReference>
<accession>A0A259TWR5</accession>
<evidence type="ECO:0000256" key="5">
    <source>
        <dbReference type="SAM" id="MobiDB-lite"/>
    </source>
</evidence>
<comment type="function">
    <text evidence="4">ATP-dependent carboxylate-amine ligase which exhibits weak glutamate--cysteine ligase activity.</text>
</comment>
<dbReference type="InterPro" id="IPR014746">
    <property type="entry name" value="Gln_synth/guanido_kin_cat_dom"/>
</dbReference>
<keyword evidence="2 4" id="KW-0547">Nucleotide-binding</keyword>
<reference evidence="6 7" key="1">
    <citation type="submission" date="2016-11" db="EMBL/GenBank/DDBJ databases">
        <title>Study of marine rhodopsin-containing bacteria.</title>
        <authorList>
            <person name="Yoshizawa S."/>
            <person name="Kumagai Y."/>
            <person name="Kogure K."/>
        </authorList>
    </citation>
    <scope>NUCLEOTIDE SEQUENCE [LARGE SCALE GENOMIC DNA]</scope>
    <source>
        <strain evidence="6 7">SG-29</strain>
    </source>
</reference>
<dbReference type="InterPro" id="IPR011793">
    <property type="entry name" value="YbdK"/>
</dbReference>
<dbReference type="PANTHER" id="PTHR36510:SF1">
    <property type="entry name" value="GLUTAMATE--CYSTEINE LIGASE 2-RELATED"/>
    <property type="match status" value="1"/>
</dbReference>